<keyword evidence="2" id="KW-1185">Reference proteome</keyword>
<dbReference type="SUPFAM" id="SSF53850">
    <property type="entry name" value="Periplasmic binding protein-like II"/>
    <property type="match status" value="1"/>
</dbReference>
<dbReference type="PANTHER" id="PTHR43649:SF12">
    <property type="entry name" value="DIACETYLCHITOBIOSE BINDING PROTEIN DASA"/>
    <property type="match status" value="1"/>
</dbReference>
<proteinExistence type="predicted"/>
<dbReference type="Pfam" id="PF01547">
    <property type="entry name" value="SBP_bac_1"/>
    <property type="match status" value="1"/>
</dbReference>
<dbReference type="InterPro" id="IPR050490">
    <property type="entry name" value="Bact_solute-bd_prot1"/>
</dbReference>
<comment type="caution">
    <text evidence="1">The sequence shown here is derived from an EMBL/GenBank/DDBJ whole genome shotgun (WGS) entry which is preliminary data.</text>
</comment>
<reference evidence="1 2" key="1">
    <citation type="submission" date="2021-03" db="EMBL/GenBank/DDBJ databases">
        <title>Antimicrobial resistance genes in bacteria isolated from Japanese honey, and their potential for conferring macrolide and lincosamide resistance in the American foulbrood pathogen Paenibacillus larvae.</title>
        <authorList>
            <person name="Okamoto M."/>
            <person name="Kumagai M."/>
            <person name="Kanamori H."/>
            <person name="Takamatsu D."/>
        </authorList>
    </citation>
    <scope>NUCLEOTIDE SEQUENCE [LARGE SCALE GENOMIC DNA]</scope>
    <source>
        <strain evidence="1 2">J41TS12</strain>
    </source>
</reference>
<accession>A0A919XRX2</accession>
<dbReference type="PROSITE" id="PS51257">
    <property type="entry name" value="PROKAR_LIPOPROTEIN"/>
    <property type="match status" value="1"/>
</dbReference>
<protein>
    <submittedName>
        <fullName evidence="1">Lipoprotein LipO</fullName>
    </submittedName>
</protein>
<dbReference type="Proteomes" id="UP000681162">
    <property type="component" value="Unassembled WGS sequence"/>
</dbReference>
<name>A0A919XRX2_9BACL</name>
<dbReference type="Gene3D" id="3.40.190.10">
    <property type="entry name" value="Periplasmic binding protein-like II"/>
    <property type="match status" value="2"/>
</dbReference>
<dbReference type="PANTHER" id="PTHR43649">
    <property type="entry name" value="ARABINOSE-BINDING PROTEIN-RELATED"/>
    <property type="match status" value="1"/>
</dbReference>
<sequence>MFEQTSKWNKKVWSSAVLAIVLTAGVVGCSQPKAETGSAEKKPVITVSNYDRGNIPAAEGSVEENRWTKWINEHSPVEAKFVPVLRSEAVQKLNVMFASGSAPDMVNDYDTGFRDSLYQQKQLLPLDDYLQYAPEYEKLLEKYPQLREVGTKPDGKLYEIGKINEPHLQSVALIRVDWLKKLNLEMPKTTDELITVLKAFVEQDPDGNGKKDTYGTNISYTSGGMIDSMFGAGGWAISADDTIIRSWENTLEATKFKKRLFEEGLIDPDYLADTNGSKAKQDYLNGKVGVFLPPQINNWFESTVTDLKTIRRVVPEAEIAPMMQPKSPMGQFTHHVTNPIQMTTVVNAAAKDPKAVMEYINFMIQPDTALTLRKGLEGEHWNKGADGAPVVIDLEKNTKEVDWAADYTMFYSLPQNPFLTSVSAFNVEDPDQKAGLEMMQQADQFLLNPDAKYPALSHYEHMPVLPSDLVVINTNVDKEVKDIIVKGIIGGSKYTAEQAIEDAKAAWEKGGGKQIEEYMNTWYQENKDTAFLGDDVLEMVRSQLK</sequence>
<dbReference type="EMBL" id="BORR01000002">
    <property type="protein sequence ID" value="GIO35790.1"/>
    <property type="molecule type" value="Genomic_DNA"/>
</dbReference>
<dbReference type="RefSeq" id="WP_212938189.1">
    <property type="nucleotide sequence ID" value="NZ_BORR01000002.1"/>
</dbReference>
<dbReference type="InterPro" id="IPR006059">
    <property type="entry name" value="SBP"/>
</dbReference>
<keyword evidence="1" id="KW-0449">Lipoprotein</keyword>
<gene>
    <name evidence="1" type="primary">lipO_1</name>
    <name evidence="1" type="ORF">J41TS12_06510</name>
</gene>
<evidence type="ECO:0000313" key="2">
    <source>
        <dbReference type="Proteomes" id="UP000681162"/>
    </source>
</evidence>
<dbReference type="AlphaFoldDB" id="A0A919XRX2"/>
<organism evidence="1 2">
    <name type="scientific">Paenibacillus antibioticophila</name>
    <dbReference type="NCBI Taxonomy" id="1274374"/>
    <lineage>
        <taxon>Bacteria</taxon>
        <taxon>Bacillati</taxon>
        <taxon>Bacillota</taxon>
        <taxon>Bacilli</taxon>
        <taxon>Bacillales</taxon>
        <taxon>Paenibacillaceae</taxon>
        <taxon>Paenibacillus</taxon>
    </lineage>
</organism>
<evidence type="ECO:0000313" key="1">
    <source>
        <dbReference type="EMBL" id="GIO35790.1"/>
    </source>
</evidence>